<sequence>MPSRIALGEQRMESGSPAATCRGGRHKHPWLAKDRVVGQPPLIVLVHQEELVHEDAIKEHHLHILVGVREDQLIVALPEPLLLGFDPLNVVLKAALLVVMEGASQVSQLLIFHWLKAFLVR</sequence>
<reference evidence="2 3" key="1">
    <citation type="submission" date="2024-11" db="EMBL/GenBank/DDBJ databases">
        <title>Chromosome-level genome assembly of Eucalyptus globulus Labill. provides insights into its genome evolution.</title>
        <authorList>
            <person name="Li X."/>
        </authorList>
    </citation>
    <scope>NUCLEOTIDE SEQUENCE [LARGE SCALE GENOMIC DNA]</scope>
    <source>
        <strain evidence="2">CL2024</strain>
        <tissue evidence="2">Fresh tender leaves</tissue>
    </source>
</reference>
<gene>
    <name evidence="2" type="ORF">ACJRO7_014466</name>
</gene>
<evidence type="ECO:0000313" key="3">
    <source>
        <dbReference type="Proteomes" id="UP001634007"/>
    </source>
</evidence>
<proteinExistence type="predicted"/>
<protein>
    <submittedName>
        <fullName evidence="2">Uncharacterized protein</fullName>
    </submittedName>
</protein>
<dbReference type="EMBL" id="JBJKBG010000003">
    <property type="protein sequence ID" value="KAL3745366.1"/>
    <property type="molecule type" value="Genomic_DNA"/>
</dbReference>
<accession>A0ABD3L0A6</accession>
<dbReference type="AlphaFoldDB" id="A0ABD3L0A6"/>
<organism evidence="2 3">
    <name type="scientific">Eucalyptus globulus</name>
    <name type="common">Tasmanian blue gum</name>
    <dbReference type="NCBI Taxonomy" id="34317"/>
    <lineage>
        <taxon>Eukaryota</taxon>
        <taxon>Viridiplantae</taxon>
        <taxon>Streptophyta</taxon>
        <taxon>Embryophyta</taxon>
        <taxon>Tracheophyta</taxon>
        <taxon>Spermatophyta</taxon>
        <taxon>Magnoliopsida</taxon>
        <taxon>eudicotyledons</taxon>
        <taxon>Gunneridae</taxon>
        <taxon>Pentapetalae</taxon>
        <taxon>rosids</taxon>
        <taxon>malvids</taxon>
        <taxon>Myrtales</taxon>
        <taxon>Myrtaceae</taxon>
        <taxon>Myrtoideae</taxon>
        <taxon>Eucalypteae</taxon>
        <taxon>Eucalyptus</taxon>
    </lineage>
</organism>
<name>A0ABD3L0A6_EUCGL</name>
<evidence type="ECO:0000313" key="2">
    <source>
        <dbReference type="EMBL" id="KAL3745366.1"/>
    </source>
</evidence>
<comment type="caution">
    <text evidence="2">The sequence shown here is derived from an EMBL/GenBank/DDBJ whole genome shotgun (WGS) entry which is preliminary data.</text>
</comment>
<keyword evidence="3" id="KW-1185">Reference proteome</keyword>
<feature type="region of interest" description="Disordered" evidence="1">
    <location>
        <begin position="1"/>
        <end position="26"/>
    </location>
</feature>
<evidence type="ECO:0000256" key="1">
    <source>
        <dbReference type="SAM" id="MobiDB-lite"/>
    </source>
</evidence>
<dbReference type="Proteomes" id="UP001634007">
    <property type="component" value="Unassembled WGS sequence"/>
</dbReference>